<gene>
    <name evidence="1" type="ORF">OG308_01200</name>
</gene>
<keyword evidence="2" id="KW-1185">Reference proteome</keyword>
<dbReference type="Proteomes" id="UP001621418">
    <property type="component" value="Chromosome"/>
</dbReference>
<evidence type="ECO:0000313" key="1">
    <source>
        <dbReference type="EMBL" id="WTY36544.1"/>
    </source>
</evidence>
<organism evidence="1 2">
    <name type="scientific">Nocardia salmonicida</name>
    <dbReference type="NCBI Taxonomy" id="53431"/>
    <lineage>
        <taxon>Bacteria</taxon>
        <taxon>Bacillati</taxon>
        <taxon>Actinomycetota</taxon>
        <taxon>Actinomycetes</taxon>
        <taxon>Mycobacteriales</taxon>
        <taxon>Nocardiaceae</taxon>
        <taxon>Nocardia</taxon>
    </lineage>
</organism>
<accession>A0ABZ1N983</accession>
<proteinExistence type="predicted"/>
<protein>
    <submittedName>
        <fullName evidence="1">Uncharacterized protein</fullName>
    </submittedName>
</protein>
<sequence>MSPRELAVLLTLLAEARELTNAELFAVAGVTLDGTPRRRLNKLGLVDSVKVGRALVHELTERGAEWCTAELARSRPEKSGSYGGALYAVLAGLHRHLENSGQLLTDVFVPDVAGQIIRKYTELTKGKPDQVRLSELRNRLPHIPPADFSDAMVRLADRDGVHVRAEADRKTLTDDDHAAAIVLGGTPRHLLTVEAVR</sequence>
<reference evidence="1 2" key="1">
    <citation type="submission" date="2022-10" db="EMBL/GenBank/DDBJ databases">
        <title>The complete genomes of actinobacterial strains from the NBC collection.</title>
        <authorList>
            <person name="Joergensen T.S."/>
            <person name="Alvarez Arevalo M."/>
            <person name="Sterndorff E.B."/>
            <person name="Faurdal D."/>
            <person name="Vuksanovic O."/>
            <person name="Mourched A.-S."/>
            <person name="Charusanti P."/>
            <person name="Shaw S."/>
            <person name="Blin K."/>
            <person name="Weber T."/>
        </authorList>
    </citation>
    <scope>NUCLEOTIDE SEQUENCE [LARGE SCALE GENOMIC DNA]</scope>
    <source>
        <strain evidence="1 2">NBC_01413</strain>
    </source>
</reference>
<dbReference type="EMBL" id="CP109527">
    <property type="protein sequence ID" value="WTY36544.1"/>
    <property type="molecule type" value="Genomic_DNA"/>
</dbReference>
<dbReference type="RefSeq" id="WP_405148658.1">
    <property type="nucleotide sequence ID" value="NZ_CP109527.1"/>
</dbReference>
<name>A0ABZ1N983_9NOCA</name>
<evidence type="ECO:0000313" key="2">
    <source>
        <dbReference type="Proteomes" id="UP001621418"/>
    </source>
</evidence>